<organism evidence="1 2">
    <name type="scientific">Solirubrobacter ginsenosidimutans</name>
    <dbReference type="NCBI Taxonomy" id="490573"/>
    <lineage>
        <taxon>Bacteria</taxon>
        <taxon>Bacillati</taxon>
        <taxon>Actinomycetota</taxon>
        <taxon>Thermoleophilia</taxon>
        <taxon>Solirubrobacterales</taxon>
        <taxon>Solirubrobacteraceae</taxon>
        <taxon>Solirubrobacter</taxon>
    </lineage>
</organism>
<proteinExistence type="predicted"/>
<gene>
    <name evidence="1" type="ORF">OM076_15540</name>
</gene>
<dbReference type="AlphaFoldDB" id="A0A9X3MRL0"/>
<dbReference type="InterPro" id="IPR038607">
    <property type="entry name" value="PhoD-like_sf"/>
</dbReference>
<evidence type="ECO:0000313" key="2">
    <source>
        <dbReference type="Proteomes" id="UP001149140"/>
    </source>
</evidence>
<accession>A0A9X3MRL0</accession>
<dbReference type="PANTHER" id="PTHR37031">
    <property type="entry name" value="METALLOPHOSPHATASE BINDING DOMAIN PROTEIN"/>
    <property type="match status" value="1"/>
</dbReference>
<keyword evidence="2" id="KW-1185">Reference proteome</keyword>
<dbReference type="Gene3D" id="3.60.21.70">
    <property type="entry name" value="PhoD-like phosphatase"/>
    <property type="match status" value="1"/>
</dbReference>
<protein>
    <recommendedName>
        <fullName evidence="3">PhoD-like phosphatase metallophosphatase domain-containing protein</fullName>
    </recommendedName>
</protein>
<comment type="caution">
    <text evidence="1">The sequence shown here is derived from an EMBL/GenBank/DDBJ whole genome shotgun (WGS) entry which is preliminary data.</text>
</comment>
<evidence type="ECO:0008006" key="3">
    <source>
        <dbReference type="Google" id="ProtNLM"/>
    </source>
</evidence>
<name>A0A9X3MRL0_9ACTN</name>
<dbReference type="EMBL" id="JAPDOD010000013">
    <property type="protein sequence ID" value="MDA0161691.1"/>
    <property type="molecule type" value="Genomic_DNA"/>
</dbReference>
<dbReference type="Proteomes" id="UP001149140">
    <property type="component" value="Unassembled WGS sequence"/>
</dbReference>
<dbReference type="PANTHER" id="PTHR37031:SF2">
    <property type="entry name" value="PHOD-LIKE PHOSPHATASE METALLOPHOSPHATASE DOMAIN-CONTAINING PROTEIN"/>
    <property type="match status" value="1"/>
</dbReference>
<evidence type="ECO:0000313" key="1">
    <source>
        <dbReference type="EMBL" id="MDA0161691.1"/>
    </source>
</evidence>
<dbReference type="RefSeq" id="WP_270040906.1">
    <property type="nucleotide sequence ID" value="NZ_JAPDOD010000013.1"/>
</dbReference>
<sequence>MAWASLSNSIGSKPRVLAGPILRKVTPETATVWLAMREPGRVTLKVFDPSGLRMLEGTRHTIALGTKLHIVAVTATRQPPAAPLVENVVYRYDLAFAFDDSQSMNLATATGNASLSYAPFDKPTFCLPPKDINQLRMIHSSCRMPHGNGKDALPLVGQLISQTAQTPLQRPHQLLLMGDQIYADDVGAAMLIMLTDASDVLLGWKENLPVPERYEGLEQANKLPPYMRRELLKGAKFTSEDLDAHLLVLGEYLCMYLFVWSPVLWDASTVPLFADVVAAVRKGLGVEHVPPGVLPPGDDIEKHIKNLQSFAGGLTDVRRVLANIPSYMICDDHEVTDDWNMTLDICVGMYGNALGRRVIKNGIVAYSLCQHWGNVPEQFAEADASLPGTTLLSLLDKGNAATYETNAAKIDPIVSVHTDVQIKAKGAVFHDPNSLIFNYTIEGLGHQVIVTDTRTWRSFPRGGGEAPDLLSPDQFAAQIEQIQPKTAGRALLVVISTNAPPVEPIRSATRHDWIANHAAHFPDVHEAWDLPATAFDHLMKSVTERLTVVGNERKGPVMLLSGDVHIAFASRMLYKATRRFGEAAGAPPTTSVIAQLVASSLRKQTDSTLDLGTEGYTYAPHWYVKPMIGPHVEEFYAGWNVPAGGSLKAAKVAVGTRFGTRFVDRRPLRASGTLRIDEQVKVAIPPDYIYQLDYLVTTKSATVPNVPKPLPALPPGATADQRKQALGWFNTVTGNYRQYNLDPGVKRQIIGLNNVGELTFEWSNTDQKKVIHTIRWTDPSTSLVLFVDYVVNLDPNDTKFPFQPGQFKVVP</sequence>
<reference evidence="1" key="1">
    <citation type="submission" date="2022-10" db="EMBL/GenBank/DDBJ databases">
        <title>The WGS of Solirubrobacter ginsenosidimutans DSM 21036.</title>
        <authorList>
            <person name="Jiang Z."/>
        </authorList>
    </citation>
    <scope>NUCLEOTIDE SEQUENCE</scope>
    <source>
        <strain evidence="1">DSM 21036</strain>
    </source>
</reference>